<keyword evidence="4" id="KW-1185">Reference proteome</keyword>
<dbReference type="NCBIfam" id="TIGR03544">
    <property type="entry name" value="DivI1A_domain"/>
    <property type="match status" value="1"/>
</dbReference>
<gene>
    <name evidence="3" type="ORF">CVV68_03080</name>
</gene>
<dbReference type="Gene3D" id="6.10.250.660">
    <property type="match status" value="1"/>
</dbReference>
<proteinExistence type="predicted"/>
<dbReference type="Proteomes" id="UP000247832">
    <property type="component" value="Unassembled WGS sequence"/>
</dbReference>
<dbReference type="InterPro" id="IPR019933">
    <property type="entry name" value="DivIVA_domain"/>
</dbReference>
<dbReference type="OrthoDB" id="3404379at2"/>
<comment type="caution">
    <text evidence="3">The sequence shown here is derived from an EMBL/GenBank/DDBJ whole genome shotgun (WGS) entry which is preliminary data.</text>
</comment>
<evidence type="ECO:0000256" key="1">
    <source>
        <dbReference type="SAM" id="Coils"/>
    </source>
</evidence>
<evidence type="ECO:0000256" key="2">
    <source>
        <dbReference type="SAM" id="MobiDB-lite"/>
    </source>
</evidence>
<feature type="coiled-coil region" evidence="1">
    <location>
        <begin position="60"/>
        <end position="87"/>
    </location>
</feature>
<evidence type="ECO:0000313" key="3">
    <source>
        <dbReference type="EMBL" id="PYI69500.1"/>
    </source>
</evidence>
<name>A0A2V5LNQ0_9MICC</name>
<evidence type="ECO:0000313" key="4">
    <source>
        <dbReference type="Proteomes" id="UP000247832"/>
    </source>
</evidence>
<feature type="region of interest" description="Disordered" evidence="2">
    <location>
        <begin position="90"/>
        <end position="142"/>
    </location>
</feature>
<reference evidence="3 4" key="1">
    <citation type="submission" date="2018-05" db="EMBL/GenBank/DDBJ databases">
        <title>Genetic diversity of glacier-inhabiting Cryobacterium bacteria in China and description of Cryobacterium mengkeensis sp. nov. and Arthrobacter glacialis sp. nov.</title>
        <authorList>
            <person name="Liu Q."/>
            <person name="Xin Y.-H."/>
        </authorList>
    </citation>
    <scope>NUCLEOTIDE SEQUENCE [LARGE SCALE GENOMIC DNA]</scope>
    <source>
        <strain evidence="3 4">LI2</strain>
    </source>
</reference>
<organism evidence="3 4">
    <name type="scientific">Arthrobacter livingstonensis</name>
    <dbReference type="NCBI Taxonomy" id="670078"/>
    <lineage>
        <taxon>Bacteria</taxon>
        <taxon>Bacillati</taxon>
        <taxon>Actinomycetota</taxon>
        <taxon>Actinomycetes</taxon>
        <taxon>Micrococcales</taxon>
        <taxon>Micrococcaceae</taxon>
        <taxon>Arthrobacter</taxon>
    </lineage>
</organism>
<evidence type="ECO:0008006" key="5">
    <source>
        <dbReference type="Google" id="ProtNLM"/>
    </source>
</evidence>
<protein>
    <recommendedName>
        <fullName evidence="5">DivIVA domain-containing protein</fullName>
    </recommendedName>
</protein>
<accession>A0A2V5LNQ0</accession>
<keyword evidence="1" id="KW-0175">Coiled coil</keyword>
<dbReference type="EMBL" id="QJVD01000002">
    <property type="protein sequence ID" value="PYI69500.1"/>
    <property type="molecule type" value="Genomic_DNA"/>
</dbReference>
<dbReference type="AlphaFoldDB" id="A0A2V5LNQ0"/>
<sequence length="142" mass="14250">MLAAAVAVYVVGLRRPGADVFRDGLQAPVAGLPPVLLPAVAAPEDVDRVRFALGLRGYRMDQVDEVLDRLRDELAAKDLRIAELEASDAGHPAAGVGAAPDVSESDNAGQPAAAPGAETDRAAQGGAASEGGASGAEPGKDS</sequence>
<feature type="compositionally biased region" description="Low complexity" evidence="2">
    <location>
        <begin position="90"/>
        <end position="102"/>
    </location>
</feature>